<keyword evidence="1" id="KW-1133">Transmembrane helix</keyword>
<evidence type="ECO:0000313" key="3">
    <source>
        <dbReference type="Proteomes" id="UP000472320"/>
    </source>
</evidence>
<accession>A0A6L6QKU7</accession>
<keyword evidence="1" id="KW-0472">Membrane</keyword>
<comment type="caution">
    <text evidence="2">The sequence shown here is derived from an EMBL/GenBank/DDBJ whole genome shotgun (WGS) entry which is preliminary data.</text>
</comment>
<name>A0A6L6QKU7_9BURK</name>
<dbReference type="AlphaFoldDB" id="A0A6L6QKU7"/>
<dbReference type="EMBL" id="WNKX01000018">
    <property type="protein sequence ID" value="MTW13012.1"/>
    <property type="molecule type" value="Genomic_DNA"/>
</dbReference>
<feature type="transmembrane region" description="Helical" evidence="1">
    <location>
        <begin position="12"/>
        <end position="30"/>
    </location>
</feature>
<keyword evidence="1" id="KW-0812">Transmembrane</keyword>
<dbReference type="InterPro" id="IPR009781">
    <property type="entry name" value="DUF1345"/>
</dbReference>
<keyword evidence="3" id="KW-1185">Reference proteome</keyword>
<feature type="transmembrane region" description="Helical" evidence="1">
    <location>
        <begin position="36"/>
        <end position="55"/>
    </location>
</feature>
<dbReference type="Proteomes" id="UP000472320">
    <property type="component" value="Unassembled WGS sequence"/>
</dbReference>
<sequence length="214" mass="23599">MAYHMIRSRPHLSAAIAIGAVAGILLPSSLKPLVRALSAWDIAVWTYLVSMAWMMMRADHHEVRRTAARQDEKGSVILASLVVATVMSMAALSTELASLRDVAVSQRGPHYAFVVLTLVGSWLMVGTLFCFHYAHLYYNARGHQRPLAFPGGETQPDYWDFLYFSFTIAVAAQTSDVSVPSAAMRRLVLGQSVLSFFFNLLILGLFVNMAASLM</sequence>
<evidence type="ECO:0000256" key="1">
    <source>
        <dbReference type="SAM" id="Phobius"/>
    </source>
</evidence>
<feature type="transmembrane region" description="Helical" evidence="1">
    <location>
        <begin position="193"/>
        <end position="211"/>
    </location>
</feature>
<dbReference type="RefSeq" id="WP_155455943.1">
    <property type="nucleotide sequence ID" value="NZ_WNKX01000018.1"/>
</dbReference>
<organism evidence="2 3">
    <name type="scientific">Massilia eburnea</name>
    <dbReference type="NCBI Taxonomy" id="1776165"/>
    <lineage>
        <taxon>Bacteria</taxon>
        <taxon>Pseudomonadati</taxon>
        <taxon>Pseudomonadota</taxon>
        <taxon>Betaproteobacteria</taxon>
        <taxon>Burkholderiales</taxon>
        <taxon>Oxalobacteraceae</taxon>
        <taxon>Telluria group</taxon>
        <taxon>Massilia</taxon>
    </lineage>
</organism>
<gene>
    <name evidence="2" type="ORF">GM658_20605</name>
</gene>
<dbReference type="OrthoDB" id="64737at2"/>
<proteinExistence type="predicted"/>
<evidence type="ECO:0000313" key="2">
    <source>
        <dbReference type="EMBL" id="MTW13012.1"/>
    </source>
</evidence>
<feature type="transmembrane region" description="Helical" evidence="1">
    <location>
        <begin position="76"/>
        <end position="99"/>
    </location>
</feature>
<feature type="transmembrane region" description="Helical" evidence="1">
    <location>
        <begin position="111"/>
        <end position="134"/>
    </location>
</feature>
<reference evidence="2 3" key="1">
    <citation type="submission" date="2019-11" db="EMBL/GenBank/DDBJ databases">
        <title>Type strains purchased from KCTC, JCM and DSMZ.</title>
        <authorList>
            <person name="Lu H."/>
        </authorList>
    </citation>
    <scope>NUCLEOTIDE SEQUENCE [LARGE SCALE GENOMIC DNA]</scope>
    <source>
        <strain evidence="2 3">JCM 31587</strain>
    </source>
</reference>
<protein>
    <submittedName>
        <fullName evidence="2">DUF1345 domain-containing protein</fullName>
    </submittedName>
</protein>
<dbReference type="Pfam" id="PF07077">
    <property type="entry name" value="DUF1345"/>
    <property type="match status" value="1"/>
</dbReference>